<accession>A0A4S4K805</accession>
<comment type="caution">
    <text evidence="1">The sequence shown here is derived from an EMBL/GenBank/DDBJ whole genome shotgun (WGS) entry which is preliminary data.</text>
</comment>
<dbReference type="AlphaFoldDB" id="A0A4S4K805"/>
<sequence>MSQSSLTADIVAAYEADLVDAFISCVTARTNICAFILATVTYTADPVLGTFCESAMSTQNVPDAATLHFYLTRNTPRSYNFRYCHLGIDMA</sequence>
<name>A0A4S4K805_9APHY</name>
<keyword evidence="2" id="KW-1185">Reference proteome</keyword>
<organism evidence="1 2">
    <name type="scientific">Hermanssonia centrifuga</name>
    <dbReference type="NCBI Taxonomy" id="98765"/>
    <lineage>
        <taxon>Eukaryota</taxon>
        <taxon>Fungi</taxon>
        <taxon>Dikarya</taxon>
        <taxon>Basidiomycota</taxon>
        <taxon>Agaricomycotina</taxon>
        <taxon>Agaricomycetes</taxon>
        <taxon>Polyporales</taxon>
        <taxon>Meruliaceae</taxon>
        <taxon>Hermanssonia</taxon>
    </lineage>
</organism>
<evidence type="ECO:0000313" key="1">
    <source>
        <dbReference type="EMBL" id="THG93994.1"/>
    </source>
</evidence>
<reference evidence="1 2" key="1">
    <citation type="submission" date="2019-02" db="EMBL/GenBank/DDBJ databases">
        <title>Genome sequencing of the rare red list fungi Phlebia centrifuga.</title>
        <authorList>
            <person name="Buettner E."/>
            <person name="Kellner H."/>
        </authorList>
    </citation>
    <scope>NUCLEOTIDE SEQUENCE [LARGE SCALE GENOMIC DNA]</scope>
    <source>
        <strain evidence="1 2">DSM 108282</strain>
    </source>
</reference>
<dbReference type="Proteomes" id="UP000309038">
    <property type="component" value="Unassembled WGS sequence"/>
</dbReference>
<evidence type="ECO:0000313" key="2">
    <source>
        <dbReference type="Proteomes" id="UP000309038"/>
    </source>
</evidence>
<dbReference type="EMBL" id="SGPJ01000524">
    <property type="protein sequence ID" value="THG93994.1"/>
    <property type="molecule type" value="Genomic_DNA"/>
</dbReference>
<protein>
    <submittedName>
        <fullName evidence="1">Uncharacterized protein</fullName>
    </submittedName>
</protein>
<gene>
    <name evidence="1" type="ORF">EW026_g7386</name>
</gene>
<proteinExistence type="predicted"/>